<dbReference type="KEGG" id="lack:FLP15_05775"/>
<dbReference type="PROSITE" id="PS51353">
    <property type="entry name" value="ARSC"/>
    <property type="match status" value="1"/>
</dbReference>
<evidence type="ECO:0000259" key="4">
    <source>
        <dbReference type="PROSITE" id="PS50943"/>
    </source>
</evidence>
<gene>
    <name evidence="5" type="ORF">FLP15_05775</name>
</gene>
<proteinExistence type="inferred from homology"/>
<dbReference type="RefSeq" id="WP_142766337.1">
    <property type="nucleotide sequence ID" value="NZ_CP041356.1"/>
</dbReference>
<accession>A0A514Z859</accession>
<evidence type="ECO:0000313" key="6">
    <source>
        <dbReference type="Proteomes" id="UP000315128"/>
    </source>
</evidence>
<dbReference type="OrthoDB" id="9794155at2"/>
<dbReference type="Pfam" id="PF03960">
    <property type="entry name" value="ArsC"/>
    <property type="match status" value="1"/>
</dbReference>
<dbReference type="EMBL" id="CP041356">
    <property type="protein sequence ID" value="QDK70753.1"/>
    <property type="molecule type" value="Genomic_DNA"/>
</dbReference>
<organism evidence="5 6">
    <name type="scientific">Lactococcus protaetiae</name>
    <dbReference type="NCBI Taxonomy" id="2592653"/>
    <lineage>
        <taxon>Bacteria</taxon>
        <taxon>Bacillati</taxon>
        <taxon>Bacillota</taxon>
        <taxon>Bacilli</taxon>
        <taxon>Lactobacillales</taxon>
        <taxon>Streptococcaceae</taxon>
        <taxon>Lactococcus</taxon>
    </lineage>
</organism>
<dbReference type="CDD" id="cd03032">
    <property type="entry name" value="ArsC_Spx"/>
    <property type="match status" value="1"/>
</dbReference>
<evidence type="ECO:0000256" key="1">
    <source>
        <dbReference type="ARBA" id="ARBA00023157"/>
    </source>
</evidence>
<sequence length="204" mass="23380">MLKFGERLKKLRIEKGLSQTALGRAVDKGHSTVSIWEMGSSKPKMEVIIRLAKILGTTTDYLLGVEEEQRDILILYTRKSCSSSLMAKRWLENRGILFKEVDLVKQPLTKTGFIQMLQSSDRGTTQLIAQRSRAYQKLKRSINFDELTISELSALVQEYPTLLKSPILYDRKRLEVGFNEVEIRAFVPRPQRQAKLKAIQISIP</sequence>
<dbReference type="InterPro" id="IPR001387">
    <property type="entry name" value="Cro/C1-type_HTH"/>
</dbReference>
<dbReference type="InterPro" id="IPR010982">
    <property type="entry name" value="Lambda_DNA-bd_dom_sf"/>
</dbReference>
<dbReference type="SUPFAM" id="SSF47413">
    <property type="entry name" value="lambda repressor-like DNA-binding domains"/>
    <property type="match status" value="1"/>
</dbReference>
<name>A0A514Z859_9LACT</name>
<dbReference type="AlphaFoldDB" id="A0A514Z859"/>
<dbReference type="NCBIfam" id="TIGR01617">
    <property type="entry name" value="arsC_related"/>
    <property type="match status" value="1"/>
</dbReference>
<dbReference type="InterPro" id="IPR006504">
    <property type="entry name" value="Tscrpt_reg_Spx/MgsR"/>
</dbReference>
<protein>
    <submittedName>
        <fullName evidence="5">Spx/MgsR family RNA polymerase-binding regulatory protein</fullName>
    </submittedName>
</protein>
<dbReference type="Proteomes" id="UP000315128">
    <property type="component" value="Chromosome"/>
</dbReference>
<dbReference type="GO" id="GO:0003677">
    <property type="term" value="F:DNA binding"/>
    <property type="evidence" value="ECO:0007669"/>
    <property type="project" value="InterPro"/>
</dbReference>
<dbReference type="InterPro" id="IPR036249">
    <property type="entry name" value="Thioredoxin-like_sf"/>
</dbReference>
<dbReference type="SMART" id="SM00530">
    <property type="entry name" value="HTH_XRE"/>
    <property type="match status" value="1"/>
</dbReference>
<comment type="similarity">
    <text evidence="3">Belongs to the ArsC family.</text>
</comment>
<evidence type="ECO:0000313" key="5">
    <source>
        <dbReference type="EMBL" id="QDK70753.1"/>
    </source>
</evidence>
<dbReference type="Gene3D" id="3.40.30.10">
    <property type="entry name" value="Glutaredoxin"/>
    <property type="match status" value="1"/>
</dbReference>
<reference evidence="5 6" key="1">
    <citation type="submission" date="2019-07" db="EMBL/GenBank/DDBJ databases">
        <title>Genome sequencing of KACC 19320.</title>
        <authorList>
            <person name="Heo J."/>
            <person name="Kim S.-J."/>
            <person name="Kim J.-S."/>
            <person name="Hong S.-B."/>
            <person name="Kwon S.-W."/>
        </authorList>
    </citation>
    <scope>NUCLEOTIDE SEQUENCE [LARGE SCALE GENOMIC DNA]</scope>
    <source>
        <strain evidence="5 6">KACC 19320</strain>
    </source>
</reference>
<dbReference type="PROSITE" id="PS50943">
    <property type="entry name" value="HTH_CROC1"/>
    <property type="match status" value="1"/>
</dbReference>
<dbReference type="CDD" id="cd00093">
    <property type="entry name" value="HTH_XRE"/>
    <property type="match status" value="1"/>
</dbReference>
<keyword evidence="2" id="KW-0676">Redox-active center</keyword>
<feature type="domain" description="HTH cro/C1-type" evidence="4">
    <location>
        <begin position="8"/>
        <end position="62"/>
    </location>
</feature>
<evidence type="ECO:0000256" key="2">
    <source>
        <dbReference type="ARBA" id="ARBA00023284"/>
    </source>
</evidence>
<dbReference type="PANTHER" id="PTHR30041:SF7">
    <property type="entry name" value="GLOBAL TRANSCRIPTIONAL REGULATOR SPX"/>
    <property type="match status" value="1"/>
</dbReference>
<keyword evidence="6" id="KW-1185">Reference proteome</keyword>
<dbReference type="SUPFAM" id="SSF52833">
    <property type="entry name" value="Thioredoxin-like"/>
    <property type="match status" value="1"/>
</dbReference>
<evidence type="ECO:0000256" key="3">
    <source>
        <dbReference type="PROSITE-ProRule" id="PRU01282"/>
    </source>
</evidence>
<dbReference type="Gene3D" id="1.10.260.40">
    <property type="entry name" value="lambda repressor-like DNA-binding domains"/>
    <property type="match status" value="1"/>
</dbReference>
<keyword evidence="1" id="KW-1015">Disulfide bond</keyword>
<dbReference type="InterPro" id="IPR006660">
    <property type="entry name" value="Arsenate_reductase-like"/>
</dbReference>
<dbReference type="Pfam" id="PF01381">
    <property type="entry name" value="HTH_3"/>
    <property type="match status" value="1"/>
</dbReference>
<dbReference type="PANTHER" id="PTHR30041">
    <property type="entry name" value="ARSENATE REDUCTASE"/>
    <property type="match status" value="1"/>
</dbReference>